<evidence type="ECO:0000256" key="6">
    <source>
        <dbReference type="SAM" id="MobiDB-lite"/>
    </source>
</evidence>
<dbReference type="PANTHER" id="PTHR15712">
    <property type="entry name" value="ARMADILLO REPEAT CONTAINING PROTEIN"/>
    <property type="match status" value="1"/>
</dbReference>
<feature type="region of interest" description="Disordered" evidence="6">
    <location>
        <begin position="44"/>
        <end position="78"/>
    </location>
</feature>
<dbReference type="EMBL" id="JW872018">
    <property type="protein sequence ID" value="AFP04536.1"/>
    <property type="molecule type" value="mRNA"/>
</dbReference>
<feature type="transmembrane region" description="Helical" evidence="7">
    <location>
        <begin position="14"/>
        <end position="34"/>
    </location>
</feature>
<keyword evidence="2 7" id="KW-0812">Transmembrane</keyword>
<dbReference type="GO" id="GO:0005741">
    <property type="term" value="C:mitochondrial outer membrane"/>
    <property type="evidence" value="ECO:0007669"/>
    <property type="project" value="UniProtKB-SubCell"/>
</dbReference>
<dbReference type="InterPro" id="IPR016024">
    <property type="entry name" value="ARM-type_fold"/>
</dbReference>
<dbReference type="PANTHER" id="PTHR15712:SF23">
    <property type="entry name" value="ARMADILLO REPEAT CONTAINING 10"/>
    <property type="match status" value="1"/>
</dbReference>
<accession>V9L067</accession>
<evidence type="ECO:0000256" key="7">
    <source>
        <dbReference type="SAM" id="Phobius"/>
    </source>
</evidence>
<evidence type="ECO:0000313" key="9">
    <source>
        <dbReference type="EMBL" id="AFP04536.1"/>
    </source>
</evidence>
<evidence type="ECO:0000259" key="8">
    <source>
        <dbReference type="Pfam" id="PF04826"/>
    </source>
</evidence>
<evidence type="ECO:0000256" key="1">
    <source>
        <dbReference type="ARBA" id="ARBA00004572"/>
    </source>
</evidence>
<dbReference type="InterPro" id="IPR051303">
    <property type="entry name" value="Armcx_regulator"/>
</dbReference>
<evidence type="ECO:0000256" key="2">
    <source>
        <dbReference type="ARBA" id="ARBA00022692"/>
    </source>
</evidence>
<comment type="subcellular location">
    <subcellularLocation>
        <location evidence="1">Mitochondrion outer membrane</location>
        <topology evidence="1">Single-pass membrane protein</topology>
    </subcellularLocation>
</comment>
<evidence type="ECO:0000256" key="3">
    <source>
        <dbReference type="ARBA" id="ARBA00022989"/>
    </source>
</evidence>
<protein>
    <submittedName>
        <fullName evidence="9">Armadillo repeat-containing protein 10-like protein</fullName>
    </submittedName>
</protein>
<name>V9L067_CALMI</name>
<organism evidence="9">
    <name type="scientific">Callorhinchus milii</name>
    <name type="common">Ghost shark</name>
    <dbReference type="NCBI Taxonomy" id="7868"/>
    <lineage>
        <taxon>Eukaryota</taxon>
        <taxon>Metazoa</taxon>
        <taxon>Chordata</taxon>
        <taxon>Craniata</taxon>
        <taxon>Vertebrata</taxon>
        <taxon>Chondrichthyes</taxon>
        <taxon>Holocephali</taxon>
        <taxon>Chimaeriformes</taxon>
        <taxon>Callorhinchidae</taxon>
        <taxon>Callorhinchus</taxon>
    </lineage>
</organism>
<proteinExistence type="evidence at transcript level"/>
<sequence>CGWGEMGGTEGSGWPLRLAAVLLLTGAGGLYALYQLLEARDKQRGGVREGPRVARGPGGTDARAGGDHTVHAPTGAASGRAGSVLANSPDNVDQQHLQVVLSLLQENSDVSTQERALVTLGNSAAFTVNQELIRNLGGLRVIGNCLFNPVTSVKVKTLNALNNLSMNVANQEELKVWIPQILQILETSILNSELQLAGLRVLTNMSVTNNYHCVITSSIPYFYKVLAEGVENTQVQVLKVLVNLSANPDLTQDLLCAQAPPSFLLLFDSCVNKDILLRVLTFVANLKENPSLLHNPAQEEYKVHCLDYVLFGNSSPFCQKLATLALHPDSEVKKQVARIVAKLP</sequence>
<keyword evidence="5 7" id="KW-0472">Membrane</keyword>
<keyword evidence="3 7" id="KW-1133">Transmembrane helix</keyword>
<reference evidence="9" key="1">
    <citation type="journal article" date="2014" name="Nature">
        <title>Elephant shark genome provides unique insights into gnathostome evolution.</title>
        <authorList>
            <consortium name="International Elephant Shark Genome Sequencing Consortium"/>
            <person name="Venkatesh B."/>
            <person name="Lee A.P."/>
            <person name="Ravi V."/>
            <person name="Maurya A.K."/>
            <person name="Lian M.M."/>
            <person name="Swann J.B."/>
            <person name="Ohta Y."/>
            <person name="Flajnik M.F."/>
            <person name="Sutoh Y."/>
            <person name="Kasahara M."/>
            <person name="Hoon S."/>
            <person name="Gangu V."/>
            <person name="Roy S.W."/>
            <person name="Irimia M."/>
            <person name="Korzh V."/>
            <person name="Kondrychyn I."/>
            <person name="Lim Z.W."/>
            <person name="Tay B.H."/>
            <person name="Tohari S."/>
            <person name="Kong K.W."/>
            <person name="Ho S."/>
            <person name="Lorente-Galdos B."/>
            <person name="Quilez J."/>
            <person name="Marques-Bonet T."/>
            <person name="Raney B.J."/>
            <person name="Ingham P.W."/>
            <person name="Tay A."/>
            <person name="Hillier L.W."/>
            <person name="Minx P."/>
            <person name="Boehm T."/>
            <person name="Wilson R.K."/>
            <person name="Brenner S."/>
            <person name="Warren W.C."/>
        </authorList>
    </citation>
    <scope>NUCLEOTIDE SEQUENCE</scope>
    <source>
        <tissue evidence="9">Testis</tissue>
    </source>
</reference>
<dbReference type="Pfam" id="PF04826">
    <property type="entry name" value="Arm_2"/>
    <property type="match status" value="1"/>
</dbReference>
<feature type="non-terminal residue" evidence="9">
    <location>
        <position position="1"/>
    </location>
</feature>
<dbReference type="Gene3D" id="1.25.10.10">
    <property type="entry name" value="Leucine-rich Repeat Variant"/>
    <property type="match status" value="2"/>
</dbReference>
<dbReference type="InterPro" id="IPR006911">
    <property type="entry name" value="ARM-rpt_dom"/>
</dbReference>
<keyword evidence="4" id="KW-0496">Mitochondrion</keyword>
<evidence type="ECO:0000256" key="5">
    <source>
        <dbReference type="ARBA" id="ARBA00023136"/>
    </source>
</evidence>
<feature type="domain" description="Armadillo repeat-containing" evidence="8">
    <location>
        <begin position="93"/>
        <end position="290"/>
    </location>
</feature>
<evidence type="ECO:0000256" key="4">
    <source>
        <dbReference type="ARBA" id="ARBA00023128"/>
    </source>
</evidence>
<dbReference type="AlphaFoldDB" id="V9L067"/>
<dbReference type="InterPro" id="IPR011989">
    <property type="entry name" value="ARM-like"/>
</dbReference>
<dbReference type="SUPFAM" id="SSF48371">
    <property type="entry name" value="ARM repeat"/>
    <property type="match status" value="1"/>
</dbReference>